<dbReference type="Proteomes" id="UP000789342">
    <property type="component" value="Unassembled WGS sequence"/>
</dbReference>
<accession>A0A9N9IP82</accession>
<dbReference type="GO" id="GO:0009395">
    <property type="term" value="P:phospholipid catabolic process"/>
    <property type="evidence" value="ECO:0007669"/>
    <property type="project" value="TreeGrafter"/>
</dbReference>
<gene>
    <name evidence="7" type="ORF">AMORRO_LOCUS14837</name>
</gene>
<dbReference type="Pfam" id="PF13091">
    <property type="entry name" value="PLDc_2"/>
    <property type="match status" value="1"/>
</dbReference>
<dbReference type="PROSITE" id="PS50035">
    <property type="entry name" value="PLD"/>
    <property type="match status" value="1"/>
</dbReference>
<keyword evidence="2" id="KW-0677">Repeat</keyword>
<keyword evidence="8" id="KW-1185">Reference proteome</keyword>
<evidence type="ECO:0000256" key="1">
    <source>
        <dbReference type="ARBA" id="ARBA00012027"/>
    </source>
</evidence>
<evidence type="ECO:0000256" key="2">
    <source>
        <dbReference type="ARBA" id="ARBA00022737"/>
    </source>
</evidence>
<dbReference type="InterPro" id="IPR025202">
    <property type="entry name" value="PLD-like_dom"/>
</dbReference>
<dbReference type="Gene3D" id="3.30.870.10">
    <property type="entry name" value="Endonuclease Chain A"/>
    <property type="match status" value="2"/>
</dbReference>
<proteinExistence type="predicted"/>
<dbReference type="PANTHER" id="PTHR18896">
    <property type="entry name" value="PHOSPHOLIPASE D"/>
    <property type="match status" value="1"/>
</dbReference>
<dbReference type="InterPro" id="IPR015679">
    <property type="entry name" value="PLipase_D_fam"/>
</dbReference>
<feature type="non-terminal residue" evidence="7">
    <location>
        <position position="382"/>
    </location>
</feature>
<keyword evidence="3" id="KW-0378">Hydrolase</keyword>
<comment type="caution">
    <text evidence="7">The sequence shown here is derived from an EMBL/GenBank/DDBJ whole genome shotgun (WGS) entry which is preliminary data.</text>
</comment>
<reference evidence="7" key="1">
    <citation type="submission" date="2021-06" db="EMBL/GenBank/DDBJ databases">
        <authorList>
            <person name="Kallberg Y."/>
            <person name="Tangrot J."/>
            <person name="Rosling A."/>
        </authorList>
    </citation>
    <scope>NUCLEOTIDE SEQUENCE</scope>
    <source>
        <strain evidence="7">CL551</strain>
    </source>
</reference>
<evidence type="ECO:0000313" key="7">
    <source>
        <dbReference type="EMBL" id="CAG8742900.1"/>
    </source>
</evidence>
<evidence type="ECO:0000259" key="6">
    <source>
        <dbReference type="PROSITE" id="PS50035"/>
    </source>
</evidence>
<dbReference type="EMBL" id="CAJVPV010031468">
    <property type="protein sequence ID" value="CAG8742900.1"/>
    <property type="molecule type" value="Genomic_DNA"/>
</dbReference>
<dbReference type="OrthoDB" id="14911at2759"/>
<sequence>FGRYDTGVHQLSDFSHISHKYSVWPGQDYSNPRIKDFVDVNNWASPLISKEKTARMPWHDVSIGLIGKPALDVARHFIQRWNFIKKMKAENKPVYPVLVAKSDAQSEREHPTTIRRYTSTGRVVDVHPDTGTCSVQILRSSAAWSHGLSETEHSIQNAYIDTIKNAKHFIYIENQFFITATKESEDYAVKNLIGKAIVERVVQAHKNNEKFRIIVAMPLLPAFPAELDTPDAGTVRLVMHFQYQSICRGGHSILEEIKKAGCTDPQRFIAFYALRKYDRIDHHAVEEGLGVLKDERSAPSLVDEVTSSDPVEAKSLFEIDPSGTYVTEELYIHSKLLIADDRIVIVGSANLNDRSQNGDHDSEIAAIIEDKDYIQSRMAGER</sequence>
<evidence type="ECO:0000256" key="3">
    <source>
        <dbReference type="ARBA" id="ARBA00022801"/>
    </source>
</evidence>
<organism evidence="7 8">
    <name type="scientific">Acaulospora morrowiae</name>
    <dbReference type="NCBI Taxonomy" id="94023"/>
    <lineage>
        <taxon>Eukaryota</taxon>
        <taxon>Fungi</taxon>
        <taxon>Fungi incertae sedis</taxon>
        <taxon>Mucoromycota</taxon>
        <taxon>Glomeromycotina</taxon>
        <taxon>Glomeromycetes</taxon>
        <taxon>Diversisporales</taxon>
        <taxon>Acaulosporaceae</taxon>
        <taxon>Acaulospora</taxon>
    </lineage>
</organism>
<dbReference type="SUPFAM" id="SSF56024">
    <property type="entry name" value="Phospholipase D/nuclease"/>
    <property type="match status" value="1"/>
</dbReference>
<keyword evidence="4" id="KW-0442">Lipid degradation</keyword>
<dbReference type="AlphaFoldDB" id="A0A9N9IP82"/>
<protein>
    <recommendedName>
        <fullName evidence="1">phospholipase D</fullName>
        <ecNumber evidence="1">3.1.4.4</ecNumber>
    </recommendedName>
</protein>
<feature type="domain" description="PLD phosphodiesterase" evidence="6">
    <location>
        <begin position="328"/>
        <end position="355"/>
    </location>
</feature>
<dbReference type="PANTHER" id="PTHR18896:SF186">
    <property type="entry name" value="PHOSPHOLIPASE D"/>
    <property type="match status" value="1"/>
</dbReference>
<evidence type="ECO:0000256" key="4">
    <source>
        <dbReference type="ARBA" id="ARBA00022963"/>
    </source>
</evidence>
<keyword evidence="5" id="KW-0443">Lipid metabolism</keyword>
<dbReference type="CDD" id="cd09141">
    <property type="entry name" value="PLDc_vPLD1_2_yPLD_like_2"/>
    <property type="match status" value="1"/>
</dbReference>
<dbReference type="GO" id="GO:0004630">
    <property type="term" value="F:phospholipase D activity"/>
    <property type="evidence" value="ECO:0007669"/>
    <property type="project" value="UniProtKB-EC"/>
</dbReference>
<evidence type="ECO:0000313" key="8">
    <source>
        <dbReference type="Proteomes" id="UP000789342"/>
    </source>
</evidence>
<evidence type="ECO:0000256" key="5">
    <source>
        <dbReference type="ARBA" id="ARBA00023098"/>
    </source>
</evidence>
<name>A0A9N9IP82_9GLOM</name>
<dbReference type="SMART" id="SM00155">
    <property type="entry name" value="PLDc"/>
    <property type="match status" value="1"/>
</dbReference>
<dbReference type="EC" id="3.1.4.4" evidence="1"/>
<dbReference type="InterPro" id="IPR001736">
    <property type="entry name" value="PLipase_D/transphosphatidylase"/>
</dbReference>
<feature type="non-terminal residue" evidence="7">
    <location>
        <position position="1"/>
    </location>
</feature>